<comment type="caution">
    <text evidence="1">The sequence shown here is derived from an EMBL/GenBank/DDBJ whole genome shotgun (WGS) entry which is preliminary data.</text>
</comment>
<organism evidence="1">
    <name type="scientific">marine sediment metagenome</name>
    <dbReference type="NCBI Taxonomy" id="412755"/>
    <lineage>
        <taxon>unclassified sequences</taxon>
        <taxon>metagenomes</taxon>
        <taxon>ecological metagenomes</taxon>
    </lineage>
</organism>
<proteinExistence type="predicted"/>
<dbReference type="EMBL" id="BART01009695">
    <property type="protein sequence ID" value="GAG79769.1"/>
    <property type="molecule type" value="Genomic_DNA"/>
</dbReference>
<protein>
    <submittedName>
        <fullName evidence="1">Uncharacterized protein</fullName>
    </submittedName>
</protein>
<accession>X1ACU8</accession>
<gene>
    <name evidence="1" type="ORF">S01H4_21409</name>
</gene>
<dbReference type="AlphaFoldDB" id="X1ACU8"/>
<sequence>MNGYETMTVEQQIIIIEREISSLMVLVDIKSQELEKLLEEKHENN</sequence>
<reference evidence="1" key="1">
    <citation type="journal article" date="2014" name="Front. Microbiol.">
        <title>High frequency of phylogenetically diverse reductive dehalogenase-homologous genes in deep subseafloor sedimentary metagenomes.</title>
        <authorList>
            <person name="Kawai M."/>
            <person name="Futagami T."/>
            <person name="Toyoda A."/>
            <person name="Takaki Y."/>
            <person name="Nishi S."/>
            <person name="Hori S."/>
            <person name="Arai W."/>
            <person name="Tsubouchi T."/>
            <person name="Morono Y."/>
            <person name="Uchiyama I."/>
            <person name="Ito T."/>
            <person name="Fujiyama A."/>
            <person name="Inagaki F."/>
            <person name="Takami H."/>
        </authorList>
    </citation>
    <scope>NUCLEOTIDE SEQUENCE</scope>
    <source>
        <strain evidence="1">Expedition CK06-06</strain>
    </source>
</reference>
<evidence type="ECO:0000313" key="1">
    <source>
        <dbReference type="EMBL" id="GAG79769.1"/>
    </source>
</evidence>
<name>X1ACU8_9ZZZZ</name>